<proteinExistence type="predicted"/>
<evidence type="ECO:0000313" key="4">
    <source>
        <dbReference type="Proteomes" id="UP001500888"/>
    </source>
</evidence>
<name>A0ABP7IPN9_9ACTN</name>
<sequence length="698" mass="76503">MLKTRWCLPAIVSVALVLAQAPEAGALTVRPESMRAEVPIVDPIPDDPIPSGLGLTLEEFASFPKSEPTPAPSDPRLMRWARVNHIGEIPDGSGRRFVPDLNGKMYLVEDGEPHVYLDVGATFAPEFFSGRGLGQGFGFVTFHPGFRSNGRFYTVHTELAASTTKTPDLTPQPSTAYHGIVTEWTADDPAASTFHGTRREILRLGFAGTVHGIQQIDFNPTARRGDPDYGLLYIAAGDGGRGARTGDPQDLGIPQGKILRIDPQGDDAANGEYGIPAANPFAGRPGVLGEIYAYGMRDPHRFSWDPGGRHRLFLGHIGEHAVEAIYEVRAGANLGWSEREGPFVFDKAASNPCDRLRPLPPDDDRHGYTYPVAAYDHDPPPDWNCTSDVGRAISGGYVYRGRDVPELRGKYVFGDIVDGRVFSTDEREMRIGAERAPIYELMIYNTAGERVTMRDLAGSPRVDFRFGRDGAGELYVLAKANGKVWKVTGARWFAGCDAGRTRPAHVMRAESWAPVTPAKWSFPGREVVLAEAGQSRPGPRRPFEYAVLSAGPEFRSVRVDGEVRLDTPVEITNRDVIIVFGYRSDTEFYYAHLSTDNTIYPHNGIFVVNNADRVRIEDQWDEVHSRGAPPAVTDANWHRVRVKHCAASGEIAVYVDGARTPLMTAVDTTFGSGRVGFGSFDNIGRLRALEVTGTRVDG</sequence>
<feature type="signal peptide" evidence="1">
    <location>
        <begin position="1"/>
        <end position="26"/>
    </location>
</feature>
<feature type="domain" description="Glucose/Sorbosone dehydrogenase" evidence="2">
    <location>
        <begin position="94"/>
        <end position="426"/>
    </location>
</feature>
<dbReference type="Gene3D" id="2.60.120.560">
    <property type="entry name" value="Exo-inulinase, domain 1"/>
    <property type="match status" value="1"/>
</dbReference>
<evidence type="ECO:0000313" key="3">
    <source>
        <dbReference type="EMBL" id="GAA3823798.1"/>
    </source>
</evidence>
<dbReference type="InterPro" id="IPR012938">
    <property type="entry name" value="Glc/Sorbosone_DH"/>
</dbReference>
<gene>
    <name evidence="3" type="ORF">GCM10022226_50460</name>
</gene>
<dbReference type="Proteomes" id="UP001500888">
    <property type="component" value="Unassembled WGS sequence"/>
</dbReference>
<dbReference type="PANTHER" id="PTHR19328:SF75">
    <property type="entry name" value="ALDOSE SUGAR DEHYDROGENASE YLII"/>
    <property type="match status" value="1"/>
</dbReference>
<dbReference type="InterPro" id="IPR011042">
    <property type="entry name" value="6-blade_b-propeller_TolB-like"/>
</dbReference>
<evidence type="ECO:0000259" key="2">
    <source>
        <dbReference type="Pfam" id="PF07995"/>
    </source>
</evidence>
<organism evidence="3 4">
    <name type="scientific">Sphaerisporangium flaviroseum</name>
    <dbReference type="NCBI Taxonomy" id="509199"/>
    <lineage>
        <taxon>Bacteria</taxon>
        <taxon>Bacillati</taxon>
        <taxon>Actinomycetota</taxon>
        <taxon>Actinomycetes</taxon>
        <taxon>Streptosporangiales</taxon>
        <taxon>Streptosporangiaceae</taxon>
        <taxon>Sphaerisporangium</taxon>
    </lineage>
</organism>
<dbReference type="SUPFAM" id="SSF50952">
    <property type="entry name" value="Soluble quinoprotein glucose dehydrogenase"/>
    <property type="match status" value="1"/>
</dbReference>
<evidence type="ECO:0000256" key="1">
    <source>
        <dbReference type="SAM" id="SignalP"/>
    </source>
</evidence>
<accession>A0ABP7IPN9</accession>
<reference evidence="4" key="1">
    <citation type="journal article" date="2019" name="Int. J. Syst. Evol. Microbiol.">
        <title>The Global Catalogue of Microorganisms (GCM) 10K type strain sequencing project: providing services to taxonomists for standard genome sequencing and annotation.</title>
        <authorList>
            <consortium name="The Broad Institute Genomics Platform"/>
            <consortium name="The Broad Institute Genome Sequencing Center for Infectious Disease"/>
            <person name="Wu L."/>
            <person name="Ma J."/>
        </authorList>
    </citation>
    <scope>NUCLEOTIDE SEQUENCE [LARGE SCALE GENOMIC DNA]</scope>
    <source>
        <strain evidence="4">JCM 16908</strain>
    </source>
</reference>
<dbReference type="EMBL" id="BAAAZR010000019">
    <property type="protein sequence ID" value="GAA3823798.1"/>
    <property type="molecule type" value="Genomic_DNA"/>
</dbReference>
<dbReference type="Pfam" id="PF07995">
    <property type="entry name" value="GSDH"/>
    <property type="match status" value="1"/>
</dbReference>
<dbReference type="InterPro" id="IPR011041">
    <property type="entry name" value="Quinoprot_gluc/sorb_DH_b-prop"/>
</dbReference>
<keyword evidence="4" id="KW-1185">Reference proteome</keyword>
<feature type="chain" id="PRO_5045236008" description="Glucose/Sorbosone dehydrogenase domain-containing protein" evidence="1">
    <location>
        <begin position="27"/>
        <end position="698"/>
    </location>
</feature>
<dbReference type="Gene3D" id="2.120.10.30">
    <property type="entry name" value="TolB, C-terminal domain"/>
    <property type="match status" value="1"/>
</dbReference>
<dbReference type="PANTHER" id="PTHR19328">
    <property type="entry name" value="HEDGEHOG-INTERACTING PROTEIN"/>
    <property type="match status" value="1"/>
</dbReference>
<keyword evidence="1" id="KW-0732">Signal</keyword>
<protein>
    <recommendedName>
        <fullName evidence="2">Glucose/Sorbosone dehydrogenase domain-containing protein</fullName>
    </recommendedName>
</protein>
<comment type="caution">
    <text evidence="3">The sequence shown here is derived from an EMBL/GenBank/DDBJ whole genome shotgun (WGS) entry which is preliminary data.</text>
</comment>
<dbReference type="RefSeq" id="WP_344944980.1">
    <property type="nucleotide sequence ID" value="NZ_BAAAZR010000019.1"/>
</dbReference>